<dbReference type="EC" id="2.4.-.-" evidence="6"/>
<accession>A0ABT8DCS9</accession>
<gene>
    <name evidence="6" type="ORF">QWZ10_24245</name>
</gene>
<sequence length="772" mass="83343">MLRETGERLALDVPGMASRREHLRLKRRFLAALLRSTPAILWWRLTRSGKARATVKNTLGFVDPVVVDQPLDPRILDSAKPKDLPCPSDITVVLPVYNAFELLTEALDRLLRTTETDVRLILIEDCSTDPRIRPFLRDFARTHQGQGRITAIDVIENAVNLGFIGSVNAGFAMALEQGSKREAAGPILLLNSDAFLPDNWVGRLCAPLTSDPEIASSTPMSSDAEIFNVPQICRPSEFAPGQGDAIDAVAARFNLGSDWVEVPTGVGFCMAIARDWLKKVPQFDTVFGKGYGEEVDWCQSVRALGGRHVAVQNLFVEHRGGSSFGSAEKQARILQNGEIVTRRYPAFDTDVQNFIARDPLATSRLALGLAWAGSLRAQDPDRPMVPVYLSHSLGGGADHYLEQKIAQELSPEAAGAAVVLRIGGARRWRIELISPMGRTTGSTDNFAIVAALLDILPERRLIYSCGVGDRAPHELPRLMASMHRAQDVLDVLFHDFLPISPSYTLLDSDGVYRGVPVAGRIDPAHRFVTGKGVQIPLSVWQEAWHVLAAKADHLTVFSEDSRTIVATVWPDLAPRIRVIAHSIIEPVAALPAPAEGAPPVIGVLGSIGQPKGAAVVAEIARRITAPANAGAADKRAQAPRPGLVLIGRIDPKYALPPEITVTGPYRPRDIGDLATHYGVTHWLIPSVWPETFSYTTHEAIATGLPVLAFDLGAQGTAVQSAPQGVAVPLGPDPAGNILAHFAAAGETNTNMRPSEALQTAQQSSKPMLSPTE</sequence>
<dbReference type="Gene3D" id="3.90.550.10">
    <property type="entry name" value="Spore Coat Polysaccharide Biosynthesis Protein SpsA, Chain A"/>
    <property type="match status" value="1"/>
</dbReference>
<dbReference type="SUPFAM" id="SSF53448">
    <property type="entry name" value="Nucleotide-diphospho-sugar transferases"/>
    <property type="match status" value="1"/>
</dbReference>
<dbReference type="GO" id="GO:0016757">
    <property type="term" value="F:glycosyltransferase activity"/>
    <property type="evidence" value="ECO:0007669"/>
    <property type="project" value="UniProtKB-KW"/>
</dbReference>
<evidence type="ECO:0000313" key="7">
    <source>
        <dbReference type="Proteomes" id="UP001243846"/>
    </source>
</evidence>
<dbReference type="PANTHER" id="PTHR43179:SF12">
    <property type="entry name" value="GALACTOFURANOSYLTRANSFERASE GLFT2"/>
    <property type="match status" value="1"/>
</dbReference>
<dbReference type="EMBL" id="JAUFRC010000003">
    <property type="protein sequence ID" value="MDN3714116.1"/>
    <property type="molecule type" value="Genomic_DNA"/>
</dbReference>
<dbReference type="Proteomes" id="UP001243846">
    <property type="component" value="Unassembled WGS sequence"/>
</dbReference>
<feature type="domain" description="Glycosyltransferase 2-like" evidence="5">
    <location>
        <begin position="91"/>
        <end position="279"/>
    </location>
</feature>
<evidence type="ECO:0000313" key="6">
    <source>
        <dbReference type="EMBL" id="MDN3714116.1"/>
    </source>
</evidence>
<comment type="similarity">
    <text evidence="1">Belongs to the glycosyltransferase 2 family.</text>
</comment>
<evidence type="ECO:0000256" key="1">
    <source>
        <dbReference type="ARBA" id="ARBA00006739"/>
    </source>
</evidence>
<comment type="caution">
    <text evidence="6">The sequence shown here is derived from an EMBL/GenBank/DDBJ whole genome shotgun (WGS) entry which is preliminary data.</text>
</comment>
<keyword evidence="7" id="KW-1185">Reference proteome</keyword>
<evidence type="ECO:0000256" key="2">
    <source>
        <dbReference type="ARBA" id="ARBA00022676"/>
    </source>
</evidence>
<dbReference type="Pfam" id="PF00535">
    <property type="entry name" value="Glycos_transf_2"/>
    <property type="match status" value="1"/>
</dbReference>
<dbReference type="Gene3D" id="3.40.50.2000">
    <property type="entry name" value="Glycogen Phosphorylase B"/>
    <property type="match status" value="1"/>
</dbReference>
<name>A0ABT8DCS9_9RHOB</name>
<evidence type="ECO:0000256" key="4">
    <source>
        <dbReference type="SAM" id="MobiDB-lite"/>
    </source>
</evidence>
<feature type="region of interest" description="Disordered" evidence="4">
    <location>
        <begin position="752"/>
        <end position="772"/>
    </location>
</feature>
<organism evidence="6 7">
    <name type="scientific">Paracoccus cavernae</name>
    <dbReference type="NCBI Taxonomy" id="1571207"/>
    <lineage>
        <taxon>Bacteria</taxon>
        <taxon>Pseudomonadati</taxon>
        <taxon>Pseudomonadota</taxon>
        <taxon>Alphaproteobacteria</taxon>
        <taxon>Rhodobacterales</taxon>
        <taxon>Paracoccaceae</taxon>
        <taxon>Paracoccus</taxon>
    </lineage>
</organism>
<keyword evidence="3 6" id="KW-0808">Transferase</keyword>
<protein>
    <submittedName>
        <fullName evidence="6">Glycosyltransferase</fullName>
        <ecNumber evidence="6">2.4.-.-</ecNumber>
    </submittedName>
</protein>
<keyword evidence="2 6" id="KW-0328">Glycosyltransferase</keyword>
<dbReference type="InterPro" id="IPR029044">
    <property type="entry name" value="Nucleotide-diphossugar_trans"/>
</dbReference>
<dbReference type="InterPro" id="IPR001173">
    <property type="entry name" value="Glyco_trans_2-like"/>
</dbReference>
<reference evidence="7" key="1">
    <citation type="journal article" date="2019" name="Int. J. Syst. Evol. Microbiol.">
        <title>The Global Catalogue of Microorganisms (GCM) 10K type strain sequencing project: providing services to taxonomists for standard genome sequencing and annotation.</title>
        <authorList>
            <consortium name="The Broad Institute Genomics Platform"/>
            <consortium name="The Broad Institute Genome Sequencing Center for Infectious Disease"/>
            <person name="Wu L."/>
            <person name="Ma J."/>
        </authorList>
    </citation>
    <scope>NUCLEOTIDE SEQUENCE [LARGE SCALE GENOMIC DNA]</scope>
    <source>
        <strain evidence="7">CECT 8482</strain>
    </source>
</reference>
<dbReference type="SUPFAM" id="SSF53756">
    <property type="entry name" value="UDP-Glycosyltransferase/glycogen phosphorylase"/>
    <property type="match status" value="1"/>
</dbReference>
<proteinExistence type="inferred from homology"/>
<dbReference type="PANTHER" id="PTHR43179">
    <property type="entry name" value="RHAMNOSYLTRANSFERASE WBBL"/>
    <property type="match status" value="1"/>
</dbReference>
<evidence type="ECO:0000256" key="3">
    <source>
        <dbReference type="ARBA" id="ARBA00022679"/>
    </source>
</evidence>
<evidence type="ECO:0000259" key="5">
    <source>
        <dbReference type="Pfam" id="PF00535"/>
    </source>
</evidence>